<comment type="caution">
    <text evidence="2">The sequence shown here is derived from an EMBL/GenBank/DDBJ whole genome shotgun (WGS) entry which is preliminary data.</text>
</comment>
<dbReference type="InterPro" id="IPR018640">
    <property type="entry name" value="DUF2063"/>
</dbReference>
<dbReference type="AlphaFoldDB" id="A0A916U921"/>
<reference evidence="2" key="1">
    <citation type="journal article" date="2014" name="Int. J. Syst. Evol. Microbiol.">
        <title>Complete genome sequence of Corynebacterium casei LMG S-19264T (=DSM 44701T), isolated from a smear-ripened cheese.</title>
        <authorList>
            <consortium name="US DOE Joint Genome Institute (JGI-PGF)"/>
            <person name="Walter F."/>
            <person name="Albersmeier A."/>
            <person name="Kalinowski J."/>
            <person name="Ruckert C."/>
        </authorList>
    </citation>
    <scope>NUCLEOTIDE SEQUENCE</scope>
    <source>
        <strain evidence="2">CGMCC 1.10998</strain>
    </source>
</reference>
<dbReference type="RefSeq" id="WP_188564848.1">
    <property type="nucleotide sequence ID" value="NZ_BMED01000001.1"/>
</dbReference>
<dbReference type="EMBL" id="BMED01000001">
    <property type="protein sequence ID" value="GGC65049.1"/>
    <property type="molecule type" value="Genomic_DNA"/>
</dbReference>
<evidence type="ECO:0000313" key="2">
    <source>
        <dbReference type="EMBL" id="GGC65049.1"/>
    </source>
</evidence>
<organism evidence="2 3">
    <name type="scientific">Undibacterium terreum</name>
    <dbReference type="NCBI Taxonomy" id="1224302"/>
    <lineage>
        <taxon>Bacteria</taxon>
        <taxon>Pseudomonadati</taxon>
        <taxon>Pseudomonadota</taxon>
        <taxon>Betaproteobacteria</taxon>
        <taxon>Burkholderiales</taxon>
        <taxon>Oxalobacteraceae</taxon>
        <taxon>Undibacterium</taxon>
    </lineage>
</organism>
<name>A0A916U921_9BURK</name>
<reference evidence="2" key="2">
    <citation type="submission" date="2020-09" db="EMBL/GenBank/DDBJ databases">
        <authorList>
            <person name="Sun Q."/>
            <person name="Zhou Y."/>
        </authorList>
    </citation>
    <scope>NUCLEOTIDE SEQUENCE</scope>
    <source>
        <strain evidence="2">CGMCC 1.10998</strain>
    </source>
</reference>
<sequence>MSPANTTMAQLQANFQAWLVTGSEEAANSIGSRATAGLSVYQNNYRAQLVGCLGASYPQVRQWIGDEAFLSAAITHIDSHPPHAWTLDAYATGFDKTLAEMFPDNPDVDELAWIEYALAEAFIAADAAPLALDALGEVDWDNARLHITPSFMSIAATTNAERIWMALSQGKEAVESEMLVEPAGLIVWRRGYTSYLKQVDALEHEALLHLKENGSFAALCELLVERLGDTEGINTAGALLSGWLSNELISDIE</sequence>
<accession>A0A916U921</accession>
<evidence type="ECO:0000313" key="3">
    <source>
        <dbReference type="Proteomes" id="UP000637423"/>
    </source>
</evidence>
<keyword evidence="3" id="KW-1185">Reference proteome</keyword>
<protein>
    <submittedName>
        <fullName evidence="2">DUF2063 domain-containing protein</fullName>
    </submittedName>
</protein>
<evidence type="ECO:0000259" key="1">
    <source>
        <dbReference type="Pfam" id="PF09836"/>
    </source>
</evidence>
<gene>
    <name evidence="2" type="ORF">GCM10011396_10070</name>
</gene>
<proteinExistence type="predicted"/>
<dbReference type="Pfam" id="PF09836">
    <property type="entry name" value="DUF2063"/>
    <property type="match status" value="1"/>
</dbReference>
<dbReference type="Proteomes" id="UP000637423">
    <property type="component" value="Unassembled WGS sequence"/>
</dbReference>
<feature type="domain" description="Putative DNA-binding" evidence="1">
    <location>
        <begin position="10"/>
        <end position="94"/>
    </location>
</feature>